<dbReference type="HOGENOM" id="CLU_116211_0_0_6"/>
<dbReference type="GeneID" id="67182720"/>
<organism evidence="1 2">
    <name type="scientific">Ferrimonas balearica (strain DSM 9799 / CCM 4581 / KCTC 23876 / PAT)</name>
    <dbReference type="NCBI Taxonomy" id="550540"/>
    <lineage>
        <taxon>Bacteria</taxon>
        <taxon>Pseudomonadati</taxon>
        <taxon>Pseudomonadota</taxon>
        <taxon>Gammaproteobacteria</taxon>
        <taxon>Alteromonadales</taxon>
        <taxon>Ferrimonadaceae</taxon>
        <taxon>Ferrimonas</taxon>
    </lineage>
</organism>
<name>E1SNP0_FERBD</name>
<dbReference type="EMBL" id="CP002209">
    <property type="protein sequence ID" value="ADN76713.1"/>
    <property type="molecule type" value="Genomic_DNA"/>
</dbReference>
<keyword evidence="2" id="KW-1185">Reference proteome</keyword>
<proteinExistence type="predicted"/>
<sequence>MSETDPGLFSVESDFEALLDPIDEAQLWLSESALTDAMPKAFALMAQVTDLESHCLPLLKGLEKHAKALAEYLSLQSQKIDLVLQQQLAQDPNAHYRARGLRFGGSGVTLQVDRPLAVGQALALRLFLPHAQVAVFAHGEVSQVSANDQGQQIEVAFTAIRESDQDRLVRASLQIQQRLLRERAERRRAGEL</sequence>
<dbReference type="AlphaFoldDB" id="E1SNP0"/>
<evidence type="ECO:0008006" key="3">
    <source>
        <dbReference type="Google" id="ProtNLM"/>
    </source>
</evidence>
<dbReference type="eggNOG" id="ENOG5032S61">
    <property type="taxonomic scope" value="Bacteria"/>
</dbReference>
<evidence type="ECO:0000313" key="1">
    <source>
        <dbReference type="EMBL" id="ADN76713.1"/>
    </source>
</evidence>
<reference evidence="1 2" key="1">
    <citation type="journal article" date="2010" name="Stand. Genomic Sci.">
        <title>Complete genome sequence of Ferrimonas balearica type strain (PAT).</title>
        <authorList>
            <person name="Nolan M."/>
            <person name="Sikorski J."/>
            <person name="Davenport K."/>
            <person name="Lucas S."/>
            <person name="Glavina Del Rio T."/>
            <person name="Tice H."/>
            <person name="Cheng J."/>
            <person name="Goodwin L."/>
            <person name="Pitluck S."/>
            <person name="Liolios K."/>
            <person name="Ivanova N."/>
            <person name="Mavromatis K."/>
            <person name="Ovchinnikova G."/>
            <person name="Pati A."/>
            <person name="Chen A."/>
            <person name="Palaniappan K."/>
            <person name="Land M."/>
            <person name="Hauser L."/>
            <person name="Chang Y."/>
            <person name="Jeffries C."/>
            <person name="Tapia R."/>
            <person name="Brettin T."/>
            <person name="Detter J."/>
            <person name="Han C."/>
            <person name="Yasawong M."/>
            <person name="Rohde M."/>
            <person name="Tindall B."/>
            <person name="Goker M."/>
            <person name="Woyke T."/>
            <person name="Bristow J."/>
            <person name="Eisen J."/>
            <person name="Markowitz V."/>
            <person name="Hugenholtz P."/>
            <person name="Kyrpides N."/>
            <person name="Klenk H."/>
            <person name="Lapidus A."/>
        </authorList>
    </citation>
    <scope>NUCLEOTIDE SEQUENCE [LARGE SCALE GENOMIC DNA]</scope>
    <source>
        <strain evidence="2">DSM 9799 / CCM 4581 / KCTC 23876 / PAT</strain>
    </source>
</reference>
<dbReference type="Proteomes" id="UP000006683">
    <property type="component" value="Chromosome"/>
</dbReference>
<dbReference type="KEGG" id="fbl:Fbal_2511"/>
<evidence type="ECO:0000313" key="2">
    <source>
        <dbReference type="Proteomes" id="UP000006683"/>
    </source>
</evidence>
<protein>
    <recommendedName>
        <fullName evidence="3">Type IV pilus assembly PilZ</fullName>
    </recommendedName>
</protein>
<dbReference type="OrthoDB" id="5890620at2"/>
<dbReference type="STRING" id="550540.Fbal_2511"/>
<accession>E1SNP0</accession>
<gene>
    <name evidence="1" type="ordered locus">Fbal_2511</name>
</gene>
<dbReference type="RefSeq" id="WP_013346019.1">
    <property type="nucleotide sequence ID" value="NC_014541.1"/>
</dbReference>